<organism evidence="1 2">
    <name type="scientific">Daphnia magna</name>
    <dbReference type="NCBI Taxonomy" id="35525"/>
    <lineage>
        <taxon>Eukaryota</taxon>
        <taxon>Metazoa</taxon>
        <taxon>Ecdysozoa</taxon>
        <taxon>Arthropoda</taxon>
        <taxon>Crustacea</taxon>
        <taxon>Branchiopoda</taxon>
        <taxon>Diplostraca</taxon>
        <taxon>Cladocera</taxon>
        <taxon>Anomopoda</taxon>
        <taxon>Daphniidae</taxon>
        <taxon>Daphnia</taxon>
    </lineage>
</organism>
<evidence type="ECO:0000313" key="2">
    <source>
        <dbReference type="Proteomes" id="UP001234178"/>
    </source>
</evidence>
<reference evidence="1 2" key="1">
    <citation type="journal article" date="2023" name="Nucleic Acids Res.">
        <title>The hologenome of Daphnia magna reveals possible DNA methylation and microbiome-mediated evolution of the host genome.</title>
        <authorList>
            <person name="Chaturvedi A."/>
            <person name="Li X."/>
            <person name="Dhandapani V."/>
            <person name="Marshall H."/>
            <person name="Kissane S."/>
            <person name="Cuenca-Cambronero M."/>
            <person name="Asole G."/>
            <person name="Calvet F."/>
            <person name="Ruiz-Romero M."/>
            <person name="Marangio P."/>
            <person name="Guigo R."/>
            <person name="Rago D."/>
            <person name="Mirbahai L."/>
            <person name="Eastwood N."/>
            <person name="Colbourne J.K."/>
            <person name="Zhou J."/>
            <person name="Mallon E."/>
            <person name="Orsini L."/>
        </authorList>
    </citation>
    <scope>NUCLEOTIDE SEQUENCE [LARGE SCALE GENOMIC DNA]</scope>
    <source>
        <strain evidence="1">LRV0_1</strain>
    </source>
</reference>
<sequence>MKKKTWRVFSKKALEDLEKKRCYDYSFEMKIKRGSHHIHNAIGEQQQQQQQQHMWSEYFPTA</sequence>
<protein>
    <submittedName>
        <fullName evidence="1">Uncharacterized protein</fullName>
    </submittedName>
</protein>
<proteinExistence type="predicted"/>
<keyword evidence="2" id="KW-1185">Reference proteome</keyword>
<comment type="caution">
    <text evidence="1">The sequence shown here is derived from an EMBL/GenBank/DDBJ whole genome shotgun (WGS) entry which is preliminary data.</text>
</comment>
<accession>A0ABQ9ZVC6</accession>
<dbReference type="EMBL" id="JAOYFB010000005">
    <property type="protein sequence ID" value="KAK4016876.1"/>
    <property type="molecule type" value="Genomic_DNA"/>
</dbReference>
<dbReference type="Proteomes" id="UP001234178">
    <property type="component" value="Unassembled WGS sequence"/>
</dbReference>
<gene>
    <name evidence="1" type="ORF">OUZ56_031841</name>
</gene>
<evidence type="ECO:0000313" key="1">
    <source>
        <dbReference type="EMBL" id="KAK4016876.1"/>
    </source>
</evidence>
<name>A0ABQ9ZVC6_9CRUS</name>